<gene>
    <name evidence="2" type="ORF">CBER1_03478</name>
</gene>
<dbReference type="Pfam" id="PF06985">
    <property type="entry name" value="HET"/>
    <property type="match status" value="1"/>
</dbReference>
<accession>A0A2S6CLW8</accession>
<dbReference type="PANTHER" id="PTHR24148:SF73">
    <property type="entry name" value="HET DOMAIN PROTEIN (AFU_ORTHOLOGUE AFUA_8G01020)"/>
    <property type="match status" value="1"/>
</dbReference>
<dbReference type="PANTHER" id="PTHR24148">
    <property type="entry name" value="ANKYRIN REPEAT DOMAIN-CONTAINING PROTEIN 39 HOMOLOG-RELATED"/>
    <property type="match status" value="1"/>
</dbReference>
<dbReference type="EMBL" id="PNEN01000230">
    <property type="protein sequence ID" value="PPJ60719.1"/>
    <property type="molecule type" value="Genomic_DNA"/>
</dbReference>
<dbReference type="STRING" id="357750.A0A2S6CLW8"/>
<dbReference type="OrthoDB" id="3650304at2759"/>
<dbReference type="AlphaFoldDB" id="A0A2S6CLW8"/>
<evidence type="ECO:0000313" key="3">
    <source>
        <dbReference type="Proteomes" id="UP000237631"/>
    </source>
</evidence>
<proteinExistence type="predicted"/>
<feature type="domain" description="Heterokaryon incompatibility" evidence="1">
    <location>
        <begin position="52"/>
        <end position="225"/>
    </location>
</feature>
<dbReference type="Proteomes" id="UP000237631">
    <property type="component" value="Unassembled WGS sequence"/>
</dbReference>
<evidence type="ECO:0000313" key="2">
    <source>
        <dbReference type="EMBL" id="PPJ60719.1"/>
    </source>
</evidence>
<comment type="caution">
    <text evidence="2">The sequence shown here is derived from an EMBL/GenBank/DDBJ whole genome shotgun (WGS) entry which is preliminary data.</text>
</comment>
<keyword evidence="3" id="KW-1185">Reference proteome</keyword>
<dbReference type="InterPro" id="IPR010730">
    <property type="entry name" value="HET"/>
</dbReference>
<sequence length="233" mass="26903">MELIRHVPGVWSPPPMTDSSSQIRLLWIHAGHGDDEIRCTVSVWDLEDAPEFRAISYTWGAPDPGAFVLMTSMTTSYGGYGFGVVDCIRVRVRDNARYALWQARLHDPNSHLWIDSLCINQTDLREKTAQVSMMAEIYTKAEMVLACVGPSVESSHAIHELCHRLHDEVPDDAYEYREFVRGWKKLEWDELCEMSIGPELGVKLMDQWLDFSSREYWSRLWIIQELHNGWCKG</sequence>
<evidence type="ECO:0000259" key="1">
    <source>
        <dbReference type="Pfam" id="PF06985"/>
    </source>
</evidence>
<organism evidence="2 3">
    <name type="scientific">Cercospora berteroae</name>
    <dbReference type="NCBI Taxonomy" id="357750"/>
    <lineage>
        <taxon>Eukaryota</taxon>
        <taxon>Fungi</taxon>
        <taxon>Dikarya</taxon>
        <taxon>Ascomycota</taxon>
        <taxon>Pezizomycotina</taxon>
        <taxon>Dothideomycetes</taxon>
        <taxon>Dothideomycetidae</taxon>
        <taxon>Mycosphaerellales</taxon>
        <taxon>Mycosphaerellaceae</taxon>
        <taxon>Cercospora</taxon>
    </lineage>
</organism>
<name>A0A2S6CLW8_9PEZI</name>
<reference evidence="3" key="1">
    <citation type="journal article" date="2017" name="bioRxiv">
        <title>Conservation of a gene cluster reveals novel cercosporin biosynthetic mechanisms and extends production to the genus Colletotrichum.</title>
        <authorList>
            <person name="de Jonge R."/>
            <person name="Ebert M.K."/>
            <person name="Huitt-Roehl C.R."/>
            <person name="Pal P."/>
            <person name="Suttle J.C."/>
            <person name="Spanner R.E."/>
            <person name="Neubauer J.D."/>
            <person name="Jurick W.M.II."/>
            <person name="Stott K.A."/>
            <person name="Secor G.A."/>
            <person name="Thomma B.P.H.J."/>
            <person name="Van de Peer Y."/>
            <person name="Townsend C.A."/>
            <person name="Bolton M.D."/>
        </authorList>
    </citation>
    <scope>NUCLEOTIDE SEQUENCE [LARGE SCALE GENOMIC DNA]</scope>
    <source>
        <strain evidence="3">CBS538.71</strain>
    </source>
</reference>
<protein>
    <recommendedName>
        <fullName evidence="1">Heterokaryon incompatibility domain-containing protein</fullName>
    </recommendedName>
</protein>
<dbReference type="InterPro" id="IPR052895">
    <property type="entry name" value="HetReg/Transcr_Mod"/>
</dbReference>